<comment type="caution">
    <text evidence="3">The sequence shown here is derived from an EMBL/GenBank/DDBJ whole genome shotgun (WGS) entry which is preliminary data.</text>
</comment>
<evidence type="ECO:0000256" key="1">
    <source>
        <dbReference type="SAM" id="MobiDB-lite"/>
    </source>
</evidence>
<keyword evidence="4" id="KW-1185">Reference proteome</keyword>
<dbReference type="InterPro" id="IPR036047">
    <property type="entry name" value="F-box-like_dom_sf"/>
</dbReference>
<evidence type="ECO:0000313" key="4">
    <source>
        <dbReference type="Proteomes" id="UP001610432"/>
    </source>
</evidence>
<dbReference type="GeneID" id="98144460"/>
<protein>
    <recommendedName>
        <fullName evidence="2">F-box domain-containing protein</fullName>
    </recommendedName>
</protein>
<proteinExistence type="predicted"/>
<organism evidence="3 4">
    <name type="scientific">Aspergillus lucknowensis</name>
    <dbReference type="NCBI Taxonomy" id="176173"/>
    <lineage>
        <taxon>Eukaryota</taxon>
        <taxon>Fungi</taxon>
        <taxon>Dikarya</taxon>
        <taxon>Ascomycota</taxon>
        <taxon>Pezizomycotina</taxon>
        <taxon>Eurotiomycetes</taxon>
        <taxon>Eurotiomycetidae</taxon>
        <taxon>Eurotiales</taxon>
        <taxon>Aspergillaceae</taxon>
        <taxon>Aspergillus</taxon>
        <taxon>Aspergillus subgen. Nidulantes</taxon>
    </lineage>
</organism>
<dbReference type="PROSITE" id="PS50181">
    <property type="entry name" value="FBOX"/>
    <property type="match status" value="1"/>
</dbReference>
<sequence>MGQSRKKTSVKKQRKLPANIEDASDTQLLRLLSNPKDWKSASLERRPLRITPRIRQRTSVSSGFFDRLPLEILDMILLELDYASLARLCQTNTTVERYIKHRPFYKLAVEYCHGALQEMANLDLIRLHSARQVYATLRRPACSTPGCTKLGNMIFLPNCQRTCLHCCWRQPLSSALELGYAKVKYNLSKAKITGNLLCFKLPKRRGLTFVVEADVIELAARLRGEVKPLPCAATVASEDATKPFPFIDPTTGDMDFGRLCRPCNVEFLECALVWNDVEEDPTEEDLAEWERHSVALREPGLRLFGTKQLLQHVRSGECSTAQGFWSAEIEEAYRFSRRYEPFPIQLWSV</sequence>
<feature type="region of interest" description="Disordered" evidence="1">
    <location>
        <begin position="1"/>
        <end position="21"/>
    </location>
</feature>
<feature type="compositionally biased region" description="Basic residues" evidence="1">
    <location>
        <begin position="1"/>
        <end position="15"/>
    </location>
</feature>
<dbReference type="Proteomes" id="UP001610432">
    <property type="component" value="Unassembled WGS sequence"/>
</dbReference>
<name>A0ABR4LNE5_9EURO</name>
<dbReference type="Pfam" id="PF00646">
    <property type="entry name" value="F-box"/>
    <property type="match status" value="1"/>
</dbReference>
<dbReference type="InterPro" id="IPR001810">
    <property type="entry name" value="F-box_dom"/>
</dbReference>
<gene>
    <name evidence="3" type="ORF">BJX67DRAFT_356508</name>
</gene>
<dbReference type="EMBL" id="JBFXLQ010000027">
    <property type="protein sequence ID" value="KAL2866065.1"/>
    <property type="molecule type" value="Genomic_DNA"/>
</dbReference>
<evidence type="ECO:0000259" key="2">
    <source>
        <dbReference type="PROSITE" id="PS50181"/>
    </source>
</evidence>
<evidence type="ECO:0000313" key="3">
    <source>
        <dbReference type="EMBL" id="KAL2866065.1"/>
    </source>
</evidence>
<dbReference type="SUPFAM" id="SSF81383">
    <property type="entry name" value="F-box domain"/>
    <property type="match status" value="1"/>
</dbReference>
<reference evidence="3 4" key="1">
    <citation type="submission" date="2024-07" db="EMBL/GenBank/DDBJ databases">
        <title>Section-level genome sequencing and comparative genomics of Aspergillus sections Usti and Cavernicolus.</title>
        <authorList>
            <consortium name="Lawrence Berkeley National Laboratory"/>
            <person name="Nybo J.L."/>
            <person name="Vesth T.C."/>
            <person name="Theobald S."/>
            <person name="Frisvad J.C."/>
            <person name="Larsen T.O."/>
            <person name="Kjaerboelling I."/>
            <person name="Rothschild-Mancinelli K."/>
            <person name="Lyhne E.K."/>
            <person name="Kogle M.E."/>
            <person name="Barry K."/>
            <person name="Clum A."/>
            <person name="Na H."/>
            <person name="Ledsgaard L."/>
            <person name="Lin J."/>
            <person name="Lipzen A."/>
            <person name="Kuo A."/>
            <person name="Riley R."/>
            <person name="Mondo S."/>
            <person name="Labutti K."/>
            <person name="Haridas S."/>
            <person name="Pangalinan J."/>
            <person name="Salamov A.A."/>
            <person name="Simmons B.A."/>
            <person name="Magnuson J.K."/>
            <person name="Chen J."/>
            <person name="Drula E."/>
            <person name="Henrissat B."/>
            <person name="Wiebenga A."/>
            <person name="Lubbers R.J."/>
            <person name="Gomes A.C."/>
            <person name="Macurrencykelacurrency M.R."/>
            <person name="Stajich J."/>
            <person name="Grigoriev I.V."/>
            <person name="Mortensen U.H."/>
            <person name="De Vries R.P."/>
            <person name="Baker S.E."/>
            <person name="Andersen M.R."/>
        </authorList>
    </citation>
    <scope>NUCLEOTIDE SEQUENCE [LARGE SCALE GENOMIC DNA]</scope>
    <source>
        <strain evidence="3 4">CBS 449.75</strain>
    </source>
</reference>
<accession>A0ABR4LNE5</accession>
<dbReference type="RefSeq" id="XP_070885044.1">
    <property type="nucleotide sequence ID" value="XM_071029388.1"/>
</dbReference>
<feature type="domain" description="F-box" evidence="2">
    <location>
        <begin position="62"/>
        <end position="108"/>
    </location>
</feature>